<dbReference type="GO" id="GO:0008171">
    <property type="term" value="F:O-methyltransferase activity"/>
    <property type="evidence" value="ECO:0007669"/>
    <property type="project" value="InterPro"/>
</dbReference>
<dbReference type="EMBL" id="LFJN01000028">
    <property type="protein sequence ID" value="KPI36869.1"/>
    <property type="molecule type" value="Genomic_DNA"/>
</dbReference>
<dbReference type="PROSITE" id="PS51683">
    <property type="entry name" value="SAM_OMT_II"/>
    <property type="match status" value="1"/>
</dbReference>
<dbReference type="GO" id="GO:0032259">
    <property type="term" value="P:methylation"/>
    <property type="evidence" value="ECO:0007669"/>
    <property type="project" value="UniProtKB-KW"/>
</dbReference>
<dbReference type="Gene3D" id="3.40.50.150">
    <property type="entry name" value="Vaccinia Virus protein VP39"/>
    <property type="match status" value="1"/>
</dbReference>
<keyword evidence="2 5" id="KW-0808">Transferase</keyword>
<dbReference type="PANTHER" id="PTHR43712:SF15">
    <property type="entry name" value="MONODICTYPHENONE CLUSTER TRANSCRIPTIONAL COACTIVATOR MDPA"/>
    <property type="match status" value="1"/>
</dbReference>
<name>A0A0N0NJN7_9EURO</name>
<keyword evidence="3" id="KW-0949">S-adenosyl-L-methionine</keyword>
<dbReference type="OrthoDB" id="1606438at2759"/>
<dbReference type="AlphaFoldDB" id="A0A0N0NJN7"/>
<comment type="caution">
    <text evidence="5">The sequence shown here is derived from an EMBL/GenBank/DDBJ whole genome shotgun (WGS) entry which is preliminary data.</text>
</comment>
<evidence type="ECO:0000313" key="6">
    <source>
        <dbReference type="Proteomes" id="UP000038010"/>
    </source>
</evidence>
<evidence type="ECO:0000256" key="1">
    <source>
        <dbReference type="ARBA" id="ARBA00022603"/>
    </source>
</evidence>
<proteinExistence type="predicted"/>
<evidence type="ECO:0000256" key="2">
    <source>
        <dbReference type="ARBA" id="ARBA00022679"/>
    </source>
</evidence>
<dbReference type="Proteomes" id="UP000038010">
    <property type="component" value="Unassembled WGS sequence"/>
</dbReference>
<dbReference type="InterPro" id="IPR001077">
    <property type="entry name" value="COMT_C"/>
</dbReference>
<dbReference type="InterPro" id="IPR036390">
    <property type="entry name" value="WH_DNA-bd_sf"/>
</dbReference>
<keyword evidence="1 5" id="KW-0489">Methyltransferase</keyword>
<keyword evidence="6" id="KW-1185">Reference proteome</keyword>
<dbReference type="SUPFAM" id="SSF53335">
    <property type="entry name" value="S-adenosyl-L-methionine-dependent methyltransferases"/>
    <property type="match status" value="1"/>
</dbReference>
<evidence type="ECO:0000313" key="5">
    <source>
        <dbReference type="EMBL" id="KPI36869.1"/>
    </source>
</evidence>
<dbReference type="SUPFAM" id="SSF46785">
    <property type="entry name" value="Winged helix' DNA-binding domain"/>
    <property type="match status" value="1"/>
</dbReference>
<dbReference type="RefSeq" id="XP_017996832.1">
    <property type="nucleotide sequence ID" value="XM_018140697.1"/>
</dbReference>
<sequence>MLTNQDFYGSEEPMSLSSIEVLAQKAADAARQLARFHRARQPETTRAATAGFLSLPDGAPAEITAAKTTLLEATTALQQLVMSPSDFHLNNTIYTQQLASYRWLANLQIADHVPLDGSIEYNALAEIANVPVQQLTRIARLAMTGGFFYEPTPGHIQHTAISAGFRSSEALGQTMLFLTETVLPTTTKIVEMSRSAQYALREGTEAPARTAFQLAHNTSLPFFAYLAQAPELGKRLAAGMRNNTAAQETSVQHVLNGFDWSALPAGTHVVDLGGNHGLVSVYLAERLPNLRFTVQDLEGVIVRAPAIPMELEDRVKFQAHSFFEPQPEGQQADVFFIRQCLNNWPDEDVVRILQALVPSLEGSGKTLLMNNIVVPAPFSTIAVGEGDVGPASVDYYGKGLRHEATARTRDVSMMQMMNGAERDMQQWTQLLKAADERLEIVAVQKPEGSILSVIEVKLRSTQM</sequence>
<dbReference type="Pfam" id="PF00891">
    <property type="entry name" value="Methyltransf_2"/>
    <property type="match status" value="1"/>
</dbReference>
<dbReference type="InterPro" id="IPR036388">
    <property type="entry name" value="WH-like_DNA-bd_sf"/>
</dbReference>
<dbReference type="GeneID" id="28732578"/>
<protein>
    <submittedName>
        <fullName evidence="5">6-hydroxytryprostatin B O-methyltransferase</fullName>
    </submittedName>
</protein>
<dbReference type="VEuPathDB" id="FungiDB:AB675_11819"/>
<dbReference type="Gene3D" id="1.10.10.10">
    <property type="entry name" value="Winged helix-like DNA-binding domain superfamily/Winged helix DNA-binding domain"/>
    <property type="match status" value="1"/>
</dbReference>
<accession>A0A0N0NJN7</accession>
<reference evidence="5 6" key="1">
    <citation type="submission" date="2015-06" db="EMBL/GenBank/DDBJ databases">
        <title>Draft genome of the ant-associated black yeast Phialophora attae CBS 131958.</title>
        <authorList>
            <person name="Moreno L.F."/>
            <person name="Stielow B.J."/>
            <person name="de Hoog S."/>
            <person name="Vicente V.A."/>
            <person name="Weiss V.A."/>
            <person name="de Vries M."/>
            <person name="Cruz L.M."/>
            <person name="Souza E.M."/>
        </authorList>
    </citation>
    <scope>NUCLEOTIDE SEQUENCE [LARGE SCALE GENOMIC DNA]</scope>
    <source>
        <strain evidence="5 6">CBS 131958</strain>
    </source>
</reference>
<feature type="domain" description="O-methyltransferase C-terminal" evidence="4">
    <location>
        <begin position="210"/>
        <end position="375"/>
    </location>
</feature>
<evidence type="ECO:0000256" key="3">
    <source>
        <dbReference type="ARBA" id="ARBA00022691"/>
    </source>
</evidence>
<organism evidence="5 6">
    <name type="scientific">Cyphellophora attinorum</name>
    <dbReference type="NCBI Taxonomy" id="1664694"/>
    <lineage>
        <taxon>Eukaryota</taxon>
        <taxon>Fungi</taxon>
        <taxon>Dikarya</taxon>
        <taxon>Ascomycota</taxon>
        <taxon>Pezizomycotina</taxon>
        <taxon>Eurotiomycetes</taxon>
        <taxon>Chaetothyriomycetidae</taxon>
        <taxon>Chaetothyriales</taxon>
        <taxon>Cyphellophoraceae</taxon>
        <taxon>Cyphellophora</taxon>
    </lineage>
</organism>
<dbReference type="PANTHER" id="PTHR43712">
    <property type="entry name" value="PUTATIVE (AFU_ORTHOLOGUE AFUA_4G14580)-RELATED"/>
    <property type="match status" value="1"/>
</dbReference>
<evidence type="ECO:0000259" key="4">
    <source>
        <dbReference type="Pfam" id="PF00891"/>
    </source>
</evidence>
<dbReference type="InterPro" id="IPR016461">
    <property type="entry name" value="COMT-like"/>
</dbReference>
<dbReference type="STRING" id="1664694.A0A0N0NJN7"/>
<gene>
    <name evidence="5" type="ORF">AB675_11819</name>
</gene>
<dbReference type="InterPro" id="IPR029063">
    <property type="entry name" value="SAM-dependent_MTases_sf"/>
</dbReference>